<proteinExistence type="inferred from homology"/>
<keyword evidence="6" id="KW-1185">Reference proteome</keyword>
<comment type="caution">
    <text evidence="5">The sequence shown here is derived from an EMBL/GenBank/DDBJ whole genome shotgun (WGS) entry which is preliminary data.</text>
</comment>
<dbReference type="Proteomes" id="UP000271464">
    <property type="component" value="Unassembled WGS sequence"/>
</dbReference>
<dbReference type="InterPro" id="IPR000030">
    <property type="entry name" value="PPE_dom"/>
</dbReference>
<dbReference type="RefSeq" id="WP_122526415.1">
    <property type="nucleotide sequence ID" value="NZ_UPHM01000040.1"/>
</dbReference>
<evidence type="ECO:0000313" key="5">
    <source>
        <dbReference type="EMBL" id="VAZ91884.1"/>
    </source>
</evidence>
<dbReference type="Gene3D" id="1.20.1260.20">
    <property type="entry name" value="PPE superfamily"/>
    <property type="match status" value="1"/>
</dbReference>
<evidence type="ECO:0000259" key="4">
    <source>
        <dbReference type="Pfam" id="PF12484"/>
    </source>
</evidence>
<feature type="region of interest" description="Disordered" evidence="2">
    <location>
        <begin position="361"/>
        <end position="389"/>
    </location>
</feature>
<dbReference type="PANTHER" id="PTHR46766">
    <property type="entry name" value="GLUTAMINE-RICH PROTEIN 2"/>
    <property type="match status" value="1"/>
</dbReference>
<reference evidence="5 6" key="1">
    <citation type="submission" date="2018-09" db="EMBL/GenBank/DDBJ databases">
        <authorList>
            <person name="Tagini F."/>
        </authorList>
    </citation>
    <scope>NUCLEOTIDE SEQUENCE [LARGE SCALE GENOMIC DNA]</scope>
    <source>
        <strain evidence="5 6">MK4</strain>
    </source>
</reference>
<gene>
    <name evidence="5" type="ORF">LAUMK4_01937</name>
</gene>
<dbReference type="InterPro" id="IPR022171">
    <property type="entry name" value="PPE_C"/>
</dbReference>
<comment type="similarity">
    <text evidence="1">Belongs to the mycobacterial PPE family.</text>
</comment>
<dbReference type="EMBL" id="UPHM01000040">
    <property type="protein sequence ID" value="VAZ91884.1"/>
    <property type="molecule type" value="Genomic_DNA"/>
</dbReference>
<feature type="domain" description="PPE family C-terminal" evidence="4">
    <location>
        <begin position="301"/>
        <end position="384"/>
    </location>
</feature>
<dbReference type="Pfam" id="PF00823">
    <property type="entry name" value="PPE"/>
    <property type="match status" value="1"/>
</dbReference>
<feature type="domain" description="PPE" evidence="3">
    <location>
        <begin position="2"/>
        <end position="164"/>
    </location>
</feature>
<sequence length="389" mass="37760">MDFAMLPPEVNSTRMYAGPGPAPMLAAAATWDGLAEQLDAAAAAYSSVVSGLTSGPWLGPASASMAAAVAPYVTWMATTASLAEQTANQARAAAAAFEVAFAMTVPPPVIAANRSLLMALVATNIFGQNTPAIAATEALYDEMWAQDAAAMYGYAGGSAAATALAPFSPPPQPANPAGQASQAAAVAQAGAASGASDTQVVLMQLSAAVPQALQGLASGTSAPLTSGMSTLSSLNPAMSFVSSVGWIMSAGLSNANQLKSLIPTTASAVSSDLPALATGLGSGANLAAPTGLTLLGAGQGSAAVGRAGTIGALSVPQSWATATQAISPAVSAGQGVGQGALPAASTNGPGGLYGAPLATVAGRNEGSTTGATPRFDMRPTVMPRTPLGG</sequence>
<dbReference type="SUPFAM" id="SSF140459">
    <property type="entry name" value="PE/PPE dimer-like"/>
    <property type="match status" value="1"/>
</dbReference>
<accession>A0ABY6RGM6</accession>
<dbReference type="PANTHER" id="PTHR46766:SF1">
    <property type="entry name" value="GLUTAMINE-RICH PROTEIN 2"/>
    <property type="match status" value="1"/>
</dbReference>
<organism evidence="5 6">
    <name type="scientific">Mycobacterium persicum</name>
    <dbReference type="NCBI Taxonomy" id="1487726"/>
    <lineage>
        <taxon>Bacteria</taxon>
        <taxon>Bacillati</taxon>
        <taxon>Actinomycetota</taxon>
        <taxon>Actinomycetes</taxon>
        <taxon>Mycobacteriales</taxon>
        <taxon>Mycobacteriaceae</taxon>
        <taxon>Mycobacterium</taxon>
    </lineage>
</organism>
<dbReference type="Pfam" id="PF12484">
    <property type="entry name" value="PPE-SVP"/>
    <property type="match status" value="1"/>
</dbReference>
<evidence type="ECO:0000259" key="3">
    <source>
        <dbReference type="Pfam" id="PF00823"/>
    </source>
</evidence>
<evidence type="ECO:0000313" key="6">
    <source>
        <dbReference type="Proteomes" id="UP000271464"/>
    </source>
</evidence>
<evidence type="ECO:0000256" key="2">
    <source>
        <dbReference type="SAM" id="MobiDB-lite"/>
    </source>
</evidence>
<name>A0ABY6RGM6_9MYCO</name>
<evidence type="ECO:0000256" key="1">
    <source>
        <dbReference type="ARBA" id="ARBA00010652"/>
    </source>
</evidence>
<protein>
    <submittedName>
        <fullName evidence="5">PPE family protein PPE32</fullName>
    </submittedName>
</protein>
<dbReference type="InterPro" id="IPR038332">
    <property type="entry name" value="PPE_sf"/>
</dbReference>